<keyword evidence="9" id="KW-0645">Protease</keyword>
<keyword evidence="8" id="KW-0285">Flavoprotein</keyword>
<keyword evidence="14" id="KW-0560">Oxidoreductase</keyword>
<dbReference type="SUPFAM" id="SSF52218">
    <property type="entry name" value="Flavoproteins"/>
    <property type="match status" value="1"/>
</dbReference>
<evidence type="ECO:0000256" key="19">
    <source>
        <dbReference type="ARBA" id="ARBA00073982"/>
    </source>
</evidence>
<evidence type="ECO:0000256" key="22">
    <source>
        <dbReference type="ARBA" id="ARBA00083661"/>
    </source>
</evidence>
<comment type="subunit">
    <text evidence="5">Homodimer.</text>
</comment>
<evidence type="ECO:0000256" key="7">
    <source>
        <dbReference type="ARBA" id="ARBA00022553"/>
    </source>
</evidence>
<evidence type="ECO:0000256" key="5">
    <source>
        <dbReference type="ARBA" id="ARBA00011738"/>
    </source>
</evidence>
<dbReference type="AlphaFoldDB" id="A0A7J6CTN0"/>
<dbReference type="GO" id="GO:0005737">
    <property type="term" value="C:cytoplasm"/>
    <property type="evidence" value="ECO:0007669"/>
    <property type="project" value="UniProtKB-SubCell"/>
</dbReference>
<dbReference type="EMBL" id="JAAMOB010000007">
    <property type="protein sequence ID" value="KAF4110666.1"/>
    <property type="molecule type" value="Genomic_DNA"/>
</dbReference>
<evidence type="ECO:0000313" key="26">
    <source>
        <dbReference type="EMBL" id="KAF4110666.1"/>
    </source>
</evidence>
<dbReference type="GO" id="GO:0001512">
    <property type="term" value="F:dihydronicotinamide riboside quinone reductase activity"/>
    <property type="evidence" value="ECO:0007669"/>
    <property type="project" value="UniProtKB-EC"/>
</dbReference>
<proteinExistence type="inferred from homology"/>
<evidence type="ECO:0000256" key="8">
    <source>
        <dbReference type="ARBA" id="ARBA00022630"/>
    </source>
</evidence>
<keyword evidence="12" id="KW-0274">FAD</keyword>
<feature type="compositionally biased region" description="Polar residues" evidence="23">
    <location>
        <begin position="534"/>
        <end position="546"/>
    </location>
</feature>
<keyword evidence="11" id="KW-0378">Hydrolase</keyword>
<keyword evidence="13" id="KW-0862">Zinc</keyword>
<dbReference type="Pfam" id="PF02525">
    <property type="entry name" value="Flavodoxin_2"/>
    <property type="match status" value="1"/>
</dbReference>
<comment type="cofactor">
    <cofactor evidence="1">
        <name>Zn(2+)</name>
        <dbReference type="ChEBI" id="CHEBI:29105"/>
    </cofactor>
</comment>
<dbReference type="GO" id="GO:0006508">
    <property type="term" value="P:proteolysis"/>
    <property type="evidence" value="ECO:0007669"/>
    <property type="project" value="UniProtKB-KW"/>
</dbReference>
<evidence type="ECO:0000256" key="18">
    <source>
        <dbReference type="ARBA" id="ARBA00066401"/>
    </source>
</evidence>
<dbReference type="PANTHER" id="PTHR31817">
    <property type="match status" value="1"/>
</dbReference>
<feature type="region of interest" description="Disordered" evidence="23">
    <location>
        <begin position="498"/>
        <end position="590"/>
    </location>
</feature>
<dbReference type="InterPro" id="IPR012548">
    <property type="entry name" value="MATCAP"/>
</dbReference>
<evidence type="ECO:0000313" key="27">
    <source>
        <dbReference type="Proteomes" id="UP000579812"/>
    </source>
</evidence>
<dbReference type="EC" id="1.10.5.1" evidence="18"/>
<dbReference type="Pfam" id="PF08014">
    <property type="entry name" value="MATCAP"/>
    <property type="match status" value="1"/>
</dbReference>
<evidence type="ECO:0000256" key="24">
    <source>
        <dbReference type="SAM" id="Phobius"/>
    </source>
</evidence>
<evidence type="ECO:0000256" key="14">
    <source>
        <dbReference type="ARBA" id="ARBA00023002"/>
    </source>
</evidence>
<protein>
    <recommendedName>
        <fullName evidence="19">Ribosyldihydronicotinamide dehydrogenase [quinone]</fullName>
        <ecNumber evidence="18">1.10.5.1</ecNumber>
    </recommendedName>
    <alternativeName>
        <fullName evidence="22">NRH dehydrogenase [quinone] 2</fullName>
    </alternativeName>
    <alternativeName>
        <fullName evidence="21">NRH:quinone oxidoreductase 2</fullName>
    </alternativeName>
    <alternativeName>
        <fullName evidence="20">Quinone reductase 2</fullName>
    </alternativeName>
</protein>
<name>A0A7J6CTN0_9TELE</name>
<evidence type="ECO:0000256" key="11">
    <source>
        <dbReference type="ARBA" id="ARBA00022801"/>
    </source>
</evidence>
<comment type="function">
    <text evidence="17">The enzyme apparently serves as a quinone reductase in connection with conjugation reactions of hydroquinones involved in detoxification pathways as well as in biosynthetic processes such as the vitamin K-dependent gamma-carboxylation of glutamate residues in prothrombin synthesis.</text>
</comment>
<comment type="similarity">
    <text evidence="4">Belongs to the NAD(P)H dehydrogenase (quinone) family.</text>
</comment>
<dbReference type="Gene3D" id="3.40.50.360">
    <property type="match status" value="1"/>
</dbReference>
<evidence type="ECO:0000256" key="17">
    <source>
        <dbReference type="ARBA" id="ARBA00054856"/>
    </source>
</evidence>
<evidence type="ECO:0000256" key="10">
    <source>
        <dbReference type="ARBA" id="ARBA00022723"/>
    </source>
</evidence>
<evidence type="ECO:0000256" key="1">
    <source>
        <dbReference type="ARBA" id="ARBA00001947"/>
    </source>
</evidence>
<comment type="subcellular location">
    <subcellularLocation>
        <location evidence="3">Cytoplasm</location>
    </subcellularLocation>
</comment>
<evidence type="ECO:0000259" key="25">
    <source>
        <dbReference type="Pfam" id="PF02525"/>
    </source>
</evidence>
<dbReference type="InterPro" id="IPR029039">
    <property type="entry name" value="Flavoprotein-like_sf"/>
</dbReference>
<dbReference type="SMART" id="SM01154">
    <property type="entry name" value="DUF1704"/>
    <property type="match status" value="1"/>
</dbReference>
<evidence type="ECO:0000256" key="13">
    <source>
        <dbReference type="ARBA" id="ARBA00022833"/>
    </source>
</evidence>
<comment type="cofactor">
    <cofactor evidence="2">
        <name>FAD</name>
        <dbReference type="ChEBI" id="CHEBI:57692"/>
    </cofactor>
</comment>
<feature type="transmembrane region" description="Helical" evidence="24">
    <location>
        <begin position="21"/>
        <end position="39"/>
    </location>
</feature>
<evidence type="ECO:0000256" key="20">
    <source>
        <dbReference type="ARBA" id="ARBA00077622"/>
    </source>
</evidence>
<evidence type="ECO:0000256" key="2">
    <source>
        <dbReference type="ARBA" id="ARBA00001974"/>
    </source>
</evidence>
<keyword evidence="15" id="KW-0482">Metalloprotease</keyword>
<evidence type="ECO:0000256" key="9">
    <source>
        <dbReference type="ARBA" id="ARBA00022670"/>
    </source>
</evidence>
<comment type="caution">
    <text evidence="26">The sequence shown here is derived from an EMBL/GenBank/DDBJ whole genome shotgun (WGS) entry which is preliminary data.</text>
</comment>
<keyword evidence="27" id="KW-1185">Reference proteome</keyword>
<dbReference type="PANTHER" id="PTHR31817:SF1">
    <property type="entry name" value="MICROTUBULE-ASSOCIATED TYROSINE CARBOXYPEPTIDASE 1"/>
    <property type="match status" value="1"/>
</dbReference>
<dbReference type="GO" id="GO:0046872">
    <property type="term" value="F:metal ion binding"/>
    <property type="evidence" value="ECO:0007669"/>
    <property type="project" value="UniProtKB-KW"/>
</dbReference>
<sequence length="1001" mass="113757">MVEDCEKQSHGQSSRGCRSRRSFFIFTIFLVLFLCYYIVPNEISEFWTVTVGLFLAENFTIKMVNNLLNKPIAPTVTSVEVWKPPEPYYVAYPRKYNLVFNEPEKCQKENPFVLLMVPVAPSNTAARDAIRSTWGSERLVGDKTRQRHNFAATQSKYEVFCINAKLYNNRDLNLRHRFAREIWCKLIRAAHCKAKGFSPPSWCRIRDCRQREMAEKTALIVYAHQSPASFNAAARDVAVQALTKQGYKVLVSDLYAMNFKASATAEDIKGDLKNPEHFIYNDEMMVAWQDGRLSDDIAEEQHKLEQAELVIFQFPLYWFTIPAIMKGWIDRVLTQGFAFTLQKMYDNGIFKDKKAILSFTTGGMESMFKPDGVHGDINVALWPLQNGVLRFCGFQVLAPQIFWCPAHTPPDARNAMLEAWRERLNGAFAEKPLSFAPTKYFDLTFQGGFCLRPEVKEKSAARCAALVDRGVDVAMVLDLGENCMEQANGGGLAKNVSEMLEPEPSAEKPKPVRARTSSITQRDESTHNGPHAQPCTTWDGCSQVQRRLQKTEGRNKGESVQPREPSKPPPRRRPLSLEIKPQRIRATQPVQKVIQPPWRSGVPSPPMRSLTSLSLGPGNWLRRSESTCTMNSTTPTRAGRGQMRPATSLPHIARGITPLPSPSTPRGPCLLVALRPVNLGQERQTFFQSNYQYEPQFEYASPEPVSVLEKYREGSSLFLSQAVGIMECVLKKYETYENFEEVTGGSLLPKSQVWAATRKYLQKEGCVGEVVVSLSDELLSQAVMMVERCRPTLTINLSGARQHWLEGMLRHEIGTHYLRGVNNSMQPWATSVGRKQFGLKPANPTEEGLASLHSVLLRKQPFLWRAALLYYTVYHATNMSFSQLFSHIARFVQDPAVRWEYCLRAKRGQTDTSKPGCFSKDQVYLDGILRILRHRRNIDFKILTALGKVSYEDVDRLRHLAVLNGTRIPHFMQDEERYLQHLDHIVTVNELSDAELQELIP</sequence>
<keyword evidence="24" id="KW-0812">Transmembrane</keyword>
<dbReference type="GO" id="GO:0008237">
    <property type="term" value="F:metallopeptidase activity"/>
    <property type="evidence" value="ECO:0007669"/>
    <property type="project" value="UniProtKB-KW"/>
</dbReference>
<evidence type="ECO:0000256" key="3">
    <source>
        <dbReference type="ARBA" id="ARBA00004496"/>
    </source>
</evidence>
<keyword evidence="10" id="KW-0479">Metal-binding</keyword>
<evidence type="ECO:0000256" key="23">
    <source>
        <dbReference type="SAM" id="MobiDB-lite"/>
    </source>
</evidence>
<keyword evidence="24" id="KW-0472">Membrane</keyword>
<keyword evidence="6" id="KW-0963">Cytoplasm</keyword>
<gene>
    <name evidence="26" type="ORF">G5714_007697</name>
</gene>
<dbReference type="Proteomes" id="UP000579812">
    <property type="component" value="Unassembled WGS sequence"/>
</dbReference>
<keyword evidence="7" id="KW-0597">Phosphoprotein</keyword>
<feature type="domain" description="Flavodoxin-like fold" evidence="25">
    <location>
        <begin position="217"/>
        <end position="424"/>
    </location>
</feature>
<comment type="catalytic activity">
    <reaction evidence="16">
        <text>1-(beta-D-ribofuranosyl)-1,4-dihydronicotinamide + a quinone + H(+) = beta-nicotinamide D-riboside + a quinol</text>
        <dbReference type="Rhea" id="RHEA:12364"/>
        <dbReference type="ChEBI" id="CHEBI:15378"/>
        <dbReference type="ChEBI" id="CHEBI:15927"/>
        <dbReference type="ChEBI" id="CHEBI:24646"/>
        <dbReference type="ChEBI" id="CHEBI:55458"/>
        <dbReference type="ChEBI" id="CHEBI:132124"/>
        <dbReference type="EC" id="1.10.5.1"/>
    </reaction>
</comment>
<accession>A0A7J6CTN0</accession>
<dbReference type="FunFam" id="3.40.50.360:FF:000030">
    <property type="entry name" value="ribosyldihydronicotinamide dehydrogenase [quinone]"/>
    <property type="match status" value="1"/>
</dbReference>
<evidence type="ECO:0000256" key="12">
    <source>
        <dbReference type="ARBA" id="ARBA00022827"/>
    </source>
</evidence>
<evidence type="ECO:0000256" key="15">
    <source>
        <dbReference type="ARBA" id="ARBA00023049"/>
    </source>
</evidence>
<evidence type="ECO:0000256" key="4">
    <source>
        <dbReference type="ARBA" id="ARBA00006252"/>
    </source>
</evidence>
<keyword evidence="24" id="KW-1133">Transmembrane helix</keyword>
<dbReference type="InterPro" id="IPR003680">
    <property type="entry name" value="Flavodoxin_fold"/>
</dbReference>
<evidence type="ECO:0000256" key="16">
    <source>
        <dbReference type="ARBA" id="ARBA00052759"/>
    </source>
</evidence>
<organism evidence="26 27">
    <name type="scientific">Onychostoma macrolepis</name>
    <dbReference type="NCBI Taxonomy" id="369639"/>
    <lineage>
        <taxon>Eukaryota</taxon>
        <taxon>Metazoa</taxon>
        <taxon>Chordata</taxon>
        <taxon>Craniata</taxon>
        <taxon>Vertebrata</taxon>
        <taxon>Euteleostomi</taxon>
        <taxon>Actinopterygii</taxon>
        <taxon>Neopterygii</taxon>
        <taxon>Teleostei</taxon>
        <taxon>Ostariophysi</taxon>
        <taxon>Cypriniformes</taxon>
        <taxon>Cyprinidae</taxon>
        <taxon>Acrossocheilinae</taxon>
        <taxon>Onychostoma</taxon>
    </lineage>
</organism>
<evidence type="ECO:0000256" key="21">
    <source>
        <dbReference type="ARBA" id="ARBA00077696"/>
    </source>
</evidence>
<reference evidence="26 27" key="1">
    <citation type="submission" date="2020-04" db="EMBL/GenBank/DDBJ databases">
        <title>Chromosome-level genome assembly of a cyprinid fish Onychostoma macrolepis by integration of Nanopore Sequencing, Bionano and Hi-C technology.</title>
        <authorList>
            <person name="Wang D."/>
        </authorList>
    </citation>
    <scope>NUCLEOTIDE SEQUENCE [LARGE SCALE GENOMIC DNA]</scope>
    <source>
        <strain evidence="26">SWU-2019</strain>
        <tissue evidence="26">Muscle</tissue>
    </source>
</reference>
<evidence type="ECO:0000256" key="6">
    <source>
        <dbReference type="ARBA" id="ARBA00022490"/>
    </source>
</evidence>